<evidence type="ECO:0000256" key="1">
    <source>
        <dbReference type="SAM" id="MobiDB-lite"/>
    </source>
</evidence>
<dbReference type="EMBL" id="AZHD01000008">
    <property type="protein sequence ID" value="OAA60954.1"/>
    <property type="molecule type" value="Genomic_DNA"/>
</dbReference>
<evidence type="ECO:0000313" key="4">
    <source>
        <dbReference type="Proteomes" id="UP000076874"/>
    </source>
</evidence>
<evidence type="ECO:0000259" key="2">
    <source>
        <dbReference type="PROSITE" id="PS50280"/>
    </source>
</evidence>
<accession>A0A167TUA8</accession>
<dbReference type="PROSITE" id="PS50280">
    <property type="entry name" value="SET"/>
    <property type="match status" value="1"/>
</dbReference>
<dbReference type="Pfam" id="PF00856">
    <property type="entry name" value="SET"/>
    <property type="match status" value="1"/>
</dbReference>
<dbReference type="OrthoDB" id="1678912at2759"/>
<gene>
    <name evidence="3" type="ORF">SPI_04978</name>
</gene>
<dbReference type="SUPFAM" id="SSF82199">
    <property type="entry name" value="SET domain"/>
    <property type="match status" value="1"/>
</dbReference>
<feature type="domain" description="SET" evidence="2">
    <location>
        <begin position="84"/>
        <end position="373"/>
    </location>
</feature>
<dbReference type="Proteomes" id="UP000076874">
    <property type="component" value="Unassembled WGS sequence"/>
</dbReference>
<protein>
    <submittedName>
        <fullName evidence="3">Set domain containing protein</fullName>
    </submittedName>
</protein>
<dbReference type="InterPro" id="IPR001214">
    <property type="entry name" value="SET_dom"/>
</dbReference>
<dbReference type="InterPro" id="IPR046341">
    <property type="entry name" value="SET_dom_sf"/>
</dbReference>
<feature type="region of interest" description="Disordered" evidence="1">
    <location>
        <begin position="248"/>
        <end position="275"/>
    </location>
</feature>
<dbReference type="AlphaFoldDB" id="A0A167TUA8"/>
<comment type="caution">
    <text evidence="3">The sequence shown here is derived from an EMBL/GenBank/DDBJ whole genome shotgun (WGS) entry which is preliminary data.</text>
</comment>
<feature type="region of interest" description="Disordered" evidence="1">
    <location>
        <begin position="35"/>
        <end position="78"/>
    </location>
</feature>
<reference evidence="3 4" key="1">
    <citation type="journal article" date="2016" name="Genome Biol. Evol.">
        <title>Divergent and convergent evolution of fungal pathogenicity.</title>
        <authorList>
            <person name="Shang Y."/>
            <person name="Xiao G."/>
            <person name="Zheng P."/>
            <person name="Cen K."/>
            <person name="Zhan S."/>
            <person name="Wang C."/>
        </authorList>
    </citation>
    <scope>NUCLEOTIDE SEQUENCE [LARGE SCALE GENOMIC DNA]</scope>
    <source>
        <strain evidence="3 4">RCEF 264</strain>
    </source>
</reference>
<sequence>MSGKTTEGRDPDQPDEELLAATEATGIIGAALAPPTADDSLVAVDPGGDTLTQPLTSTSTSSSATTSSSASSAVPRDLSQPADLQVRLNVDPALGFCVYALRPFARGERLFRERTALEATHDADPRGVRNVYDRYCRLSPARKRGLHGSFPVLAWANGVDAHEAAAARTLIGSRILRDPRSGGQRLVLDIALTAADHIRMRPDSGQQLPSLETAAPVASSGASERLQPTTTWARAALADLFFRRKVQSRDTSPAPAPLSVAGDVPGGGESSGPGSAAAAPVFAAVAVAPPPSPDAARRETLTWFSRYAFRLKPNSAFGQTGGHHQAAVYLLTDLINHRCAGFQNCRVAAEIGTIAVVALRDIAAGEEVTINYSKNVKDFQCKGECCVRK</sequence>
<proteinExistence type="predicted"/>
<dbReference type="SMART" id="SM00317">
    <property type="entry name" value="SET"/>
    <property type="match status" value="1"/>
</dbReference>
<evidence type="ECO:0000313" key="3">
    <source>
        <dbReference type="EMBL" id="OAA60954.1"/>
    </source>
</evidence>
<name>A0A167TUA8_9HYPO</name>
<dbReference type="Gene3D" id="2.170.270.10">
    <property type="entry name" value="SET domain"/>
    <property type="match status" value="1"/>
</dbReference>
<keyword evidence="4" id="KW-1185">Reference proteome</keyword>
<organism evidence="3 4">
    <name type="scientific">Niveomyces insectorum RCEF 264</name>
    <dbReference type="NCBI Taxonomy" id="1081102"/>
    <lineage>
        <taxon>Eukaryota</taxon>
        <taxon>Fungi</taxon>
        <taxon>Dikarya</taxon>
        <taxon>Ascomycota</taxon>
        <taxon>Pezizomycotina</taxon>
        <taxon>Sordariomycetes</taxon>
        <taxon>Hypocreomycetidae</taxon>
        <taxon>Hypocreales</taxon>
        <taxon>Cordycipitaceae</taxon>
        <taxon>Niveomyces</taxon>
    </lineage>
</organism>
<feature type="compositionally biased region" description="Low complexity" evidence="1">
    <location>
        <begin position="56"/>
        <end position="73"/>
    </location>
</feature>